<reference evidence="1" key="1">
    <citation type="submission" date="2020-08" db="EMBL/GenBank/DDBJ databases">
        <title>Genome public.</title>
        <authorList>
            <person name="Liu C."/>
            <person name="Sun Q."/>
        </authorList>
    </citation>
    <scope>NUCLEOTIDE SEQUENCE</scope>
    <source>
        <strain evidence="1">NSJ-50</strain>
    </source>
</reference>
<sequence>MSKKRKEEKQRASTRQLIGVKEISDFSIVTYEHGELVFFLIKPSNISVLSEESIKARVYALMNVLKGMAEIEMCAYNSRENFDGNKRNLKKRINEEKNYIVRQLLEKDMEHLDSIQIQTATAREFSIVVRLINQNEKELIPYLNRIEKTLKEQGFAIRRAETEDIKRLLAIYLVSVLGGVSR</sequence>
<name>A0A926INB9_9FIRM</name>
<dbReference type="Proteomes" id="UP000647416">
    <property type="component" value="Unassembled WGS sequence"/>
</dbReference>
<keyword evidence="2" id="KW-1185">Reference proteome</keyword>
<dbReference type="AlphaFoldDB" id="A0A926INB9"/>
<organism evidence="1 2">
    <name type="scientific">Qingrenia yutianensis</name>
    <dbReference type="NCBI Taxonomy" id="2763676"/>
    <lineage>
        <taxon>Bacteria</taxon>
        <taxon>Bacillati</taxon>
        <taxon>Bacillota</taxon>
        <taxon>Clostridia</taxon>
        <taxon>Eubacteriales</taxon>
        <taxon>Oscillospiraceae</taxon>
        <taxon>Qingrenia</taxon>
    </lineage>
</organism>
<evidence type="ECO:0000313" key="1">
    <source>
        <dbReference type="EMBL" id="MBC8596982.1"/>
    </source>
</evidence>
<accession>A0A926INB9</accession>
<evidence type="ECO:0000313" key="2">
    <source>
        <dbReference type="Proteomes" id="UP000647416"/>
    </source>
</evidence>
<protein>
    <submittedName>
        <fullName evidence="1">Uncharacterized protein</fullName>
    </submittedName>
</protein>
<gene>
    <name evidence="1" type="ORF">H8706_08885</name>
</gene>
<dbReference type="RefSeq" id="WP_262432355.1">
    <property type="nucleotide sequence ID" value="NZ_JACRTE010000011.1"/>
</dbReference>
<comment type="caution">
    <text evidence="1">The sequence shown here is derived from an EMBL/GenBank/DDBJ whole genome shotgun (WGS) entry which is preliminary data.</text>
</comment>
<proteinExistence type="predicted"/>
<dbReference type="EMBL" id="JACRTE010000011">
    <property type="protein sequence ID" value="MBC8596982.1"/>
    <property type="molecule type" value="Genomic_DNA"/>
</dbReference>